<dbReference type="Pfam" id="PF01047">
    <property type="entry name" value="MarR"/>
    <property type="match status" value="1"/>
</dbReference>
<dbReference type="SUPFAM" id="SSF46785">
    <property type="entry name" value="Winged helix' DNA-binding domain"/>
    <property type="match status" value="1"/>
</dbReference>
<keyword evidence="3" id="KW-0804">Transcription</keyword>
<keyword evidence="1" id="KW-0805">Transcription regulation</keyword>
<organism evidence="5 6">
    <name type="scientific">Dethiosulfovibrio salsuginis</name>
    <dbReference type="NCBI Taxonomy" id="561720"/>
    <lineage>
        <taxon>Bacteria</taxon>
        <taxon>Thermotogati</taxon>
        <taxon>Synergistota</taxon>
        <taxon>Synergistia</taxon>
        <taxon>Synergistales</taxon>
        <taxon>Dethiosulfovibrionaceae</taxon>
        <taxon>Dethiosulfovibrio</taxon>
    </lineage>
</organism>
<feature type="domain" description="HTH marR-type" evidence="4">
    <location>
        <begin position="8"/>
        <end position="152"/>
    </location>
</feature>
<dbReference type="PROSITE" id="PS50995">
    <property type="entry name" value="HTH_MARR_2"/>
    <property type="match status" value="1"/>
</dbReference>
<dbReference type="InterPro" id="IPR036388">
    <property type="entry name" value="WH-like_DNA-bd_sf"/>
</dbReference>
<protein>
    <submittedName>
        <fullName evidence="5">DNA-binding transcriptional regulator, MarR family</fullName>
    </submittedName>
</protein>
<dbReference type="AlphaFoldDB" id="A0A1X7IKQ5"/>
<name>A0A1X7IKQ5_9BACT</name>
<dbReference type="InterPro" id="IPR011991">
    <property type="entry name" value="ArsR-like_HTH"/>
</dbReference>
<dbReference type="PANTHER" id="PTHR35790">
    <property type="entry name" value="HTH-TYPE TRANSCRIPTIONAL REGULATOR PCHR"/>
    <property type="match status" value="1"/>
</dbReference>
<evidence type="ECO:0000313" key="5">
    <source>
        <dbReference type="EMBL" id="SMG15551.1"/>
    </source>
</evidence>
<evidence type="ECO:0000256" key="1">
    <source>
        <dbReference type="ARBA" id="ARBA00023015"/>
    </source>
</evidence>
<dbReference type="GO" id="GO:0003700">
    <property type="term" value="F:DNA-binding transcription factor activity"/>
    <property type="evidence" value="ECO:0007669"/>
    <property type="project" value="InterPro"/>
</dbReference>
<dbReference type="EMBL" id="FXBB01000003">
    <property type="protein sequence ID" value="SMG15551.1"/>
    <property type="molecule type" value="Genomic_DNA"/>
</dbReference>
<dbReference type="PANTHER" id="PTHR35790:SF4">
    <property type="entry name" value="HTH-TYPE TRANSCRIPTIONAL REGULATOR PCHR"/>
    <property type="match status" value="1"/>
</dbReference>
<dbReference type="GO" id="GO:0003677">
    <property type="term" value="F:DNA binding"/>
    <property type="evidence" value="ECO:0007669"/>
    <property type="project" value="UniProtKB-KW"/>
</dbReference>
<dbReference type="RefSeq" id="WP_085543766.1">
    <property type="nucleotide sequence ID" value="NZ_FXBB01000003.1"/>
</dbReference>
<proteinExistence type="predicted"/>
<accession>A0A1X7IKQ5</accession>
<dbReference type="CDD" id="cd00090">
    <property type="entry name" value="HTH_ARSR"/>
    <property type="match status" value="1"/>
</dbReference>
<gene>
    <name evidence="5" type="ORF">SAMN06275492_10347</name>
</gene>
<dbReference type="InterPro" id="IPR000835">
    <property type="entry name" value="HTH_MarR-typ"/>
</dbReference>
<reference evidence="6" key="1">
    <citation type="submission" date="2017-04" db="EMBL/GenBank/DDBJ databases">
        <authorList>
            <person name="Varghese N."/>
            <person name="Submissions S."/>
        </authorList>
    </citation>
    <scope>NUCLEOTIDE SEQUENCE [LARGE SCALE GENOMIC DNA]</scope>
    <source>
        <strain evidence="6">USBA 82</strain>
    </source>
</reference>
<dbReference type="Proteomes" id="UP000193355">
    <property type="component" value="Unassembled WGS sequence"/>
</dbReference>
<dbReference type="InterPro" id="IPR023187">
    <property type="entry name" value="Tscrpt_reg_MarR-type_CS"/>
</dbReference>
<dbReference type="Gene3D" id="1.10.10.10">
    <property type="entry name" value="Winged helix-like DNA-binding domain superfamily/Winged helix DNA-binding domain"/>
    <property type="match status" value="1"/>
</dbReference>
<dbReference type="OrthoDB" id="362708at2"/>
<evidence type="ECO:0000313" key="6">
    <source>
        <dbReference type="Proteomes" id="UP000193355"/>
    </source>
</evidence>
<dbReference type="STRING" id="561720.SAMN06275492_10347"/>
<dbReference type="PRINTS" id="PR00598">
    <property type="entry name" value="HTHMARR"/>
</dbReference>
<evidence type="ECO:0000256" key="3">
    <source>
        <dbReference type="ARBA" id="ARBA00023163"/>
    </source>
</evidence>
<dbReference type="SMART" id="SM00347">
    <property type="entry name" value="HTH_MARR"/>
    <property type="match status" value="1"/>
</dbReference>
<keyword evidence="6" id="KW-1185">Reference proteome</keyword>
<evidence type="ECO:0000259" key="4">
    <source>
        <dbReference type="PROSITE" id="PS50995"/>
    </source>
</evidence>
<keyword evidence="2 5" id="KW-0238">DNA-binding</keyword>
<sequence>MEDGIKSHREIAELMFSVHNKFKQLGSRPRDFGTGDLLYSTEIHTIIAIGENPTSNLTELAESLGVSKSSVSKFVKKLLDKGYIVKTKALENRKEVLFDLTEKGWIAYGGHGIFAKKVFGKVYEILEKGEEGDALVVRRFLEVLNQEVDKVL</sequence>
<dbReference type="InterPro" id="IPR052067">
    <property type="entry name" value="Metal_resp_HTH_trans_reg"/>
</dbReference>
<dbReference type="PROSITE" id="PS01117">
    <property type="entry name" value="HTH_MARR_1"/>
    <property type="match status" value="1"/>
</dbReference>
<evidence type="ECO:0000256" key="2">
    <source>
        <dbReference type="ARBA" id="ARBA00023125"/>
    </source>
</evidence>
<dbReference type="InterPro" id="IPR036390">
    <property type="entry name" value="WH_DNA-bd_sf"/>
</dbReference>